<dbReference type="InterPro" id="IPR014352">
    <property type="entry name" value="FERM/acyl-CoA-bd_prot_sf"/>
</dbReference>
<feature type="compositionally biased region" description="Polar residues" evidence="1">
    <location>
        <begin position="72"/>
        <end position="113"/>
    </location>
</feature>
<dbReference type="PANTHER" id="PTHR23280:SF21">
    <property type="entry name" value="PROTEIN 4.1 HOMOLOG"/>
    <property type="match status" value="1"/>
</dbReference>
<dbReference type="InterPro" id="IPR018980">
    <property type="entry name" value="FERM_PH-like_C"/>
</dbReference>
<dbReference type="Pfam" id="PF00373">
    <property type="entry name" value="FERM_M"/>
    <property type="match status" value="1"/>
</dbReference>
<dbReference type="InterPro" id="IPR029071">
    <property type="entry name" value="Ubiquitin-like_domsf"/>
</dbReference>
<dbReference type="Pfam" id="PF09380">
    <property type="entry name" value="FERM_C"/>
    <property type="match status" value="1"/>
</dbReference>
<feature type="region of interest" description="Disordered" evidence="1">
    <location>
        <begin position="1"/>
        <end position="22"/>
    </location>
</feature>
<dbReference type="SMART" id="SM01196">
    <property type="entry name" value="FERM_C"/>
    <property type="match status" value="1"/>
</dbReference>
<dbReference type="SUPFAM" id="SSF49899">
    <property type="entry name" value="Concanavalin A-like lectins/glucanases"/>
    <property type="match status" value="2"/>
</dbReference>
<dbReference type="SUPFAM" id="SSF54236">
    <property type="entry name" value="Ubiquitin-like"/>
    <property type="match status" value="1"/>
</dbReference>
<dbReference type="InterPro" id="IPR035963">
    <property type="entry name" value="FERM_2"/>
</dbReference>
<dbReference type="SMART" id="SM00295">
    <property type="entry name" value="B41"/>
    <property type="match status" value="1"/>
</dbReference>
<dbReference type="InterPro" id="IPR043136">
    <property type="entry name" value="B30.2/SPRY_sf"/>
</dbReference>
<proteinExistence type="predicted"/>
<organism evidence="3">
    <name type="scientific">Mesocestoides corti</name>
    <name type="common">Flatworm</name>
    <dbReference type="NCBI Taxonomy" id="53468"/>
    <lineage>
        <taxon>Eukaryota</taxon>
        <taxon>Metazoa</taxon>
        <taxon>Spiralia</taxon>
        <taxon>Lophotrochozoa</taxon>
        <taxon>Platyhelminthes</taxon>
        <taxon>Cestoda</taxon>
        <taxon>Eucestoda</taxon>
        <taxon>Cyclophyllidea</taxon>
        <taxon>Mesocestoididae</taxon>
        <taxon>Mesocestoides</taxon>
    </lineage>
</organism>
<feature type="region of interest" description="Disordered" evidence="1">
    <location>
        <begin position="49"/>
        <end position="113"/>
    </location>
</feature>
<evidence type="ECO:0000259" key="2">
    <source>
        <dbReference type="PROSITE" id="PS50057"/>
    </source>
</evidence>
<dbReference type="PROSITE" id="PS50057">
    <property type="entry name" value="FERM_3"/>
    <property type="match status" value="1"/>
</dbReference>
<dbReference type="PANTHER" id="PTHR23280">
    <property type="entry name" value="4.1 G PROTEIN"/>
    <property type="match status" value="1"/>
</dbReference>
<accession>A0A5K3F6W6</accession>
<dbReference type="GO" id="GO:0005856">
    <property type="term" value="C:cytoskeleton"/>
    <property type="evidence" value="ECO:0007669"/>
    <property type="project" value="TreeGrafter"/>
</dbReference>
<dbReference type="CDD" id="cd01765">
    <property type="entry name" value="FERM_F0_F1"/>
    <property type="match status" value="1"/>
</dbReference>
<evidence type="ECO:0000256" key="1">
    <source>
        <dbReference type="SAM" id="MobiDB-lite"/>
    </source>
</evidence>
<dbReference type="InterPro" id="IPR000299">
    <property type="entry name" value="FERM_domain"/>
</dbReference>
<dbReference type="Gene3D" id="1.20.80.10">
    <property type="match status" value="1"/>
</dbReference>
<name>A0A5K3F6W6_MESCO</name>
<protein>
    <submittedName>
        <fullName evidence="3">FERM domain-containing protein</fullName>
    </submittedName>
</protein>
<dbReference type="InterPro" id="IPR011993">
    <property type="entry name" value="PH-like_dom_sf"/>
</dbReference>
<dbReference type="SUPFAM" id="SSF50729">
    <property type="entry name" value="PH domain-like"/>
    <property type="match status" value="1"/>
</dbReference>
<dbReference type="InterPro" id="IPR019747">
    <property type="entry name" value="FERM_CS"/>
</dbReference>
<dbReference type="Pfam" id="PF09379">
    <property type="entry name" value="FERM_N"/>
    <property type="match status" value="1"/>
</dbReference>
<dbReference type="GO" id="GO:0031032">
    <property type="term" value="P:actomyosin structure organization"/>
    <property type="evidence" value="ECO:0007669"/>
    <property type="project" value="TreeGrafter"/>
</dbReference>
<evidence type="ECO:0000313" key="3">
    <source>
        <dbReference type="WBParaSite" id="MCU_005259-RA"/>
    </source>
</evidence>
<reference evidence="3" key="1">
    <citation type="submission" date="2019-11" db="UniProtKB">
        <authorList>
            <consortium name="WormBaseParasite"/>
        </authorList>
    </citation>
    <scope>IDENTIFICATION</scope>
</reference>
<sequence>MLPPANFHPTLKPAYRRSEERSEQLHLPASLLPVNFAPNSSSEIASTLPLATPEDSDIDSSSAISTKDNTDGESNQPSSTNTVLRVSGPLSSPTQTVAVDPNTARSSTTLSGAPSMSSFVLPSHYRGASFGRRSTFPRMDSGQIKGGFGASFQSMRVHRVKLLDEQILEIPLKKSATGADLFREVCQALNLQERDFFGLYFYKHGGADAIAHLSTTTSRPFRLTGGPTPRRMPWQVDSAEACAVHHRGVSFWLKMDRKIGDQCKKNSWFWFGVRIYPSNPSEGSLDELTRYLLCLQLRQDLICGRLACSFFTHAMLAAYWVQSELGDWDLYQKCCSASEDGSGGTDYLNAMRLASPAGADVIAAEREWMTSRTGPPQPPPLVHTSPSFLRQVALFHRFLKGIVPSQADSLFLQTAGKLATYGIDFHRFHSSGSSTAHLNAAGNLSGDLENRRNFVRGSGLSQSMRHKTSTKSSTLMNRFSRTRLSLSPSTAVTRVNSHVAPTSANTGLDGVQSPSSLSATRHQYPNFLGVFYGGIYVYRGRLRLEHHPWSAIVKMAYRRASFRLCLRLANSEKDGLVQIVKFDCGTTALAKRIYRSCVDHHALFRLHGFNGRLNGPNEFCTPNESFPFPTATRLRRLHVGPLPNSCSSRLNTVAICTPASMEECCTVSVATNGTTFVPNQSSTPLANRHRPRSVPDIRGNLNAPSTPGRQIALFRSAQKFFSRLLRRPSVRQKGHKSISKVVWRSRLQPSLSEEMITQREEVTDLSLMRTGESTSSCAVLSTAASTSPLPLCVYSEWNRPPLPGPIWRLSSVDASPGLSLDTSSGLTVSRDWRFLVNRGENGIPNEWRGCRSAWGVVENVPLAADESAAAPACFAQRRFFFEVRLNGCGPVRIGWATEDASLVLGEDERGFAYQTDTPLPAMNDDSGCDGCLKTAPAETKSENELLSGTLIIGGACVATVFGSCKGDVIGCYLDLDSRLAHWTKNGSASVNMSLPITQFPPKTVFFPACAIRNTSVTFNFGDAPFAYGPMLPTGSQFSSSWLPLASANLVAEVVGCADNRIVGSVLFPIRLIPNPRTSCILVQQSEPGCPSNGSLLSADRLCARARLHAGWQSLYASSSIPPPADVTSQQHQLPCVYFEVRILESLNIPGSGVFVGFSTGRPIHNVDKDATSFGIIFEQGSNMGTSLLHAGVKRPYGRALRQGDVIGCILNLQSGLVVWASNGEHLGHIVQLFTSPSQLPGSENTAALADDVILIPPQPDERCFNFCPVFSLCNTSIEVNFGDGSSPLKYIDKHSNCIPLCQYQRMLEDSTFSSNTLHQPLKGSVKSHRHHSFAQYRMATNQNSVNGHQPAVTTAGVHKSASCLSALATSSATVNSHACTEALDSQALLRAKIPLVPVKTHTWRLNSAPTDNGIVRLITSPTIPAPWSPVDQVLPIVRTHRITFSGIRPVEQMETGDDADGTSGSLRRSASDSVQCVTTPRCPPVMAVIQHLCGQSQQSCSSAANKSSSSSLIESLSVNDAGVELPLAKGTIENAESGACYSGKRALIGCFIP</sequence>
<dbReference type="WBParaSite" id="MCU_005259-RA">
    <property type="protein sequence ID" value="MCU_005259-RA"/>
    <property type="gene ID" value="MCU_005259"/>
</dbReference>
<dbReference type="Gene3D" id="2.60.120.920">
    <property type="match status" value="2"/>
</dbReference>
<dbReference type="InterPro" id="IPR019749">
    <property type="entry name" value="Band_41_domain"/>
</dbReference>
<dbReference type="SMART" id="SM00449">
    <property type="entry name" value="SPRY"/>
    <property type="match status" value="2"/>
</dbReference>
<dbReference type="PROSITE" id="PS00661">
    <property type="entry name" value="FERM_2"/>
    <property type="match status" value="1"/>
</dbReference>
<dbReference type="GO" id="GO:0005886">
    <property type="term" value="C:plasma membrane"/>
    <property type="evidence" value="ECO:0007669"/>
    <property type="project" value="TreeGrafter"/>
</dbReference>
<dbReference type="CDD" id="cd14473">
    <property type="entry name" value="FERM_B-lobe"/>
    <property type="match status" value="1"/>
</dbReference>
<dbReference type="Gene3D" id="3.10.20.90">
    <property type="entry name" value="Phosphatidylinositol 3-kinase Catalytic Subunit, Chain A, domain 1"/>
    <property type="match status" value="1"/>
</dbReference>
<dbReference type="InterPro" id="IPR019748">
    <property type="entry name" value="FERM_central"/>
</dbReference>
<feature type="region of interest" description="Disordered" evidence="1">
    <location>
        <begin position="679"/>
        <end position="702"/>
    </location>
</feature>
<dbReference type="SUPFAM" id="SSF47031">
    <property type="entry name" value="Second domain of FERM"/>
    <property type="match status" value="1"/>
</dbReference>
<dbReference type="InterPro" id="IPR013320">
    <property type="entry name" value="ConA-like_dom_sf"/>
</dbReference>
<dbReference type="InterPro" id="IPR003877">
    <property type="entry name" value="SPRY_dom"/>
</dbReference>
<feature type="domain" description="FERM" evidence="2">
    <location>
        <begin position="156"/>
        <end position="608"/>
    </location>
</feature>
<dbReference type="Pfam" id="PF00622">
    <property type="entry name" value="SPRY"/>
    <property type="match status" value="2"/>
</dbReference>
<dbReference type="InterPro" id="IPR018979">
    <property type="entry name" value="FERM_N"/>
</dbReference>
<dbReference type="Gene3D" id="2.30.29.30">
    <property type="entry name" value="Pleckstrin-homology domain (PH domain)/Phosphotyrosine-binding domain (PTB)"/>
    <property type="match status" value="1"/>
</dbReference>